<dbReference type="GO" id="GO:0005524">
    <property type="term" value="F:ATP binding"/>
    <property type="evidence" value="ECO:0007669"/>
    <property type="project" value="UniProtKB-KW"/>
</dbReference>
<keyword evidence="2" id="KW-0067">ATP-binding</keyword>
<dbReference type="Proteomes" id="UP000694036">
    <property type="component" value="Chromosome"/>
</dbReference>
<dbReference type="InterPro" id="IPR003439">
    <property type="entry name" value="ABC_transporter-like_ATP-bd"/>
</dbReference>
<feature type="domain" description="ABC transporter" evidence="3">
    <location>
        <begin position="8"/>
        <end position="228"/>
    </location>
</feature>
<evidence type="ECO:0000256" key="2">
    <source>
        <dbReference type="ARBA" id="ARBA00022840"/>
    </source>
</evidence>
<accession>A0A8F5C1D8</accession>
<proteinExistence type="predicted"/>
<dbReference type="CDD" id="cd00267">
    <property type="entry name" value="ABC_ATPase"/>
    <property type="match status" value="1"/>
</dbReference>
<dbReference type="EMBL" id="CP077713">
    <property type="protein sequence ID" value="QXJ35389.1"/>
    <property type="molecule type" value="Genomic_DNA"/>
</dbReference>
<dbReference type="Gene3D" id="3.40.50.300">
    <property type="entry name" value="P-loop containing nucleotide triphosphate hydrolases"/>
    <property type="match status" value="1"/>
</dbReference>
<dbReference type="PANTHER" id="PTHR43850:SF2">
    <property type="entry name" value="ABC TRANSPORTER ATP-BINDING PROTEIN MA_4021-RELATED"/>
    <property type="match status" value="1"/>
</dbReference>
<dbReference type="GO" id="GO:0016887">
    <property type="term" value="F:ATP hydrolysis activity"/>
    <property type="evidence" value="ECO:0007669"/>
    <property type="project" value="InterPro"/>
</dbReference>
<dbReference type="PROSITE" id="PS50893">
    <property type="entry name" value="ABC_TRANSPORTER_2"/>
    <property type="match status" value="1"/>
</dbReference>
<dbReference type="SUPFAM" id="SSF52540">
    <property type="entry name" value="P-loop containing nucleoside triphosphate hydrolases"/>
    <property type="match status" value="1"/>
</dbReference>
<dbReference type="AlphaFoldDB" id="A0A8F5C1D8"/>
<name>A0A8F5C1D8_9CREN</name>
<protein>
    <recommendedName>
        <fullName evidence="3">ABC transporter domain-containing protein</fullName>
    </recommendedName>
</protein>
<evidence type="ECO:0000313" key="4">
    <source>
        <dbReference type="EMBL" id="QXJ35389.1"/>
    </source>
</evidence>
<evidence type="ECO:0000313" key="5">
    <source>
        <dbReference type="Proteomes" id="UP000694036"/>
    </source>
</evidence>
<organism evidence="4 5">
    <name type="scientific">Saccharolobus shibatae</name>
    <dbReference type="NCBI Taxonomy" id="2286"/>
    <lineage>
        <taxon>Archaea</taxon>
        <taxon>Thermoproteota</taxon>
        <taxon>Thermoprotei</taxon>
        <taxon>Sulfolobales</taxon>
        <taxon>Sulfolobaceae</taxon>
        <taxon>Saccharolobus</taxon>
    </lineage>
</organism>
<keyword evidence="5" id="KW-1185">Reference proteome</keyword>
<sequence>MSRSKDRVMLEYKDFTITFESVLFQGVNLRINSKSIMLGPNGSGKTTIIKATCGLIPYEGHIYVDGIEVRKVRNYLGLSTNLEEVYSIGRKVKDIVYLFEEIKDLDADMFNILLKEARIFEQVINKPLYKLSAGQSSIVRLALTLSTNPKIALVDEPFENLDPARRVLIAKWLKEYFNEGIVTTHELDLLREFKDWDSFILINGKIYGPVSVADLIEANVVEGKVENAILTIELQEGKTLSFIKNAQIGAKLTHLGSIDRIYGVM</sequence>
<dbReference type="InterPro" id="IPR003593">
    <property type="entry name" value="AAA+_ATPase"/>
</dbReference>
<evidence type="ECO:0000259" key="3">
    <source>
        <dbReference type="PROSITE" id="PS50893"/>
    </source>
</evidence>
<reference evidence="4 5" key="1">
    <citation type="journal article" date="2021" name="Environ. Microbiol.">
        <title>New insights into the diversity and evolution of the archaeal mobilome from three complete genomes of Saccharolobus shibatae.</title>
        <authorList>
            <person name="Medvedeva S."/>
            <person name="Brandt D."/>
            <person name="Cvirkaite-Krupovic V."/>
            <person name="Liu Y."/>
            <person name="Severinov K."/>
            <person name="Ishino S."/>
            <person name="Ishino Y."/>
            <person name="Prangishvili D."/>
            <person name="Kalinowski J."/>
            <person name="Krupovic M."/>
        </authorList>
    </citation>
    <scope>NUCLEOTIDE SEQUENCE [LARGE SCALE GENOMIC DNA]</scope>
    <source>
        <strain evidence="4 5">S38A</strain>
    </source>
</reference>
<dbReference type="SMART" id="SM00382">
    <property type="entry name" value="AAA"/>
    <property type="match status" value="1"/>
</dbReference>
<dbReference type="Pfam" id="PF00005">
    <property type="entry name" value="ABC_tran"/>
    <property type="match status" value="1"/>
</dbReference>
<dbReference type="InterPro" id="IPR027417">
    <property type="entry name" value="P-loop_NTPase"/>
</dbReference>
<evidence type="ECO:0000256" key="1">
    <source>
        <dbReference type="ARBA" id="ARBA00022741"/>
    </source>
</evidence>
<keyword evidence="1" id="KW-0547">Nucleotide-binding</keyword>
<gene>
    <name evidence="4" type="ORF">J5U22_01936</name>
</gene>
<dbReference type="PANTHER" id="PTHR43850">
    <property type="entry name" value="ABC TRANSPORTER ATP-BINDING PROTEIN MA_4021-RELATED"/>
    <property type="match status" value="1"/>
</dbReference>